<dbReference type="AlphaFoldDB" id="A0A9P0CR07"/>
<proteinExistence type="predicted"/>
<evidence type="ECO:0000313" key="2">
    <source>
        <dbReference type="EMBL" id="CAH1102656.1"/>
    </source>
</evidence>
<feature type="transmembrane region" description="Helical" evidence="1">
    <location>
        <begin position="72"/>
        <end position="93"/>
    </location>
</feature>
<keyword evidence="3" id="KW-1185">Reference proteome</keyword>
<dbReference type="EMBL" id="OV651825">
    <property type="protein sequence ID" value="CAH1102656.1"/>
    <property type="molecule type" value="Genomic_DNA"/>
</dbReference>
<keyword evidence="1" id="KW-1133">Transmembrane helix</keyword>
<dbReference type="Proteomes" id="UP001153636">
    <property type="component" value="Chromosome 13"/>
</dbReference>
<evidence type="ECO:0000313" key="3">
    <source>
        <dbReference type="Proteomes" id="UP001153636"/>
    </source>
</evidence>
<keyword evidence="1" id="KW-0812">Transmembrane</keyword>
<feature type="transmembrane region" description="Helical" evidence="1">
    <location>
        <begin position="99"/>
        <end position="119"/>
    </location>
</feature>
<name>A0A9P0CR07_9CUCU</name>
<dbReference type="OrthoDB" id="6729420at2759"/>
<gene>
    <name evidence="2" type="ORF">PSYICH_LOCUS3678</name>
</gene>
<reference evidence="2" key="1">
    <citation type="submission" date="2022-01" db="EMBL/GenBank/DDBJ databases">
        <authorList>
            <person name="King R."/>
        </authorList>
    </citation>
    <scope>NUCLEOTIDE SEQUENCE</scope>
</reference>
<protein>
    <submittedName>
        <fullName evidence="2">Uncharacterized protein</fullName>
    </submittedName>
</protein>
<feature type="transmembrane region" description="Helical" evidence="1">
    <location>
        <begin position="12"/>
        <end position="33"/>
    </location>
</feature>
<accession>A0A9P0CR07</accession>
<sequence>MFCFYFKHKSAAIFMAAFTLITGITGILMYTGRLHKIKLNFEEDYLYFSIFHLIASIIIISGLIWEEPILILLYEGLHLATLTAFLTYTVVYIPVGRTFAVIIVSSCFVVYCIFNVYLYQEEMKLKKKFQMGKIYFSEIIYFRNNNIQ</sequence>
<keyword evidence="1" id="KW-0472">Membrane</keyword>
<organism evidence="2 3">
    <name type="scientific">Psylliodes chrysocephalus</name>
    <dbReference type="NCBI Taxonomy" id="3402493"/>
    <lineage>
        <taxon>Eukaryota</taxon>
        <taxon>Metazoa</taxon>
        <taxon>Ecdysozoa</taxon>
        <taxon>Arthropoda</taxon>
        <taxon>Hexapoda</taxon>
        <taxon>Insecta</taxon>
        <taxon>Pterygota</taxon>
        <taxon>Neoptera</taxon>
        <taxon>Endopterygota</taxon>
        <taxon>Coleoptera</taxon>
        <taxon>Polyphaga</taxon>
        <taxon>Cucujiformia</taxon>
        <taxon>Chrysomeloidea</taxon>
        <taxon>Chrysomelidae</taxon>
        <taxon>Galerucinae</taxon>
        <taxon>Alticini</taxon>
        <taxon>Psylliodes</taxon>
    </lineage>
</organism>
<evidence type="ECO:0000256" key="1">
    <source>
        <dbReference type="SAM" id="Phobius"/>
    </source>
</evidence>
<feature type="transmembrane region" description="Helical" evidence="1">
    <location>
        <begin position="45"/>
        <end position="65"/>
    </location>
</feature>